<protein>
    <recommendedName>
        <fullName evidence="3">Reverse transcriptase domain-containing protein</fullName>
    </recommendedName>
</protein>
<feature type="compositionally biased region" description="Acidic residues" evidence="2">
    <location>
        <begin position="544"/>
        <end position="565"/>
    </location>
</feature>
<dbReference type="Pfam" id="PF00078">
    <property type="entry name" value="RVT_1"/>
    <property type="match status" value="1"/>
</dbReference>
<organism evidence="4 5">
    <name type="scientific">Pseudomonas fluorescens</name>
    <dbReference type="NCBI Taxonomy" id="294"/>
    <lineage>
        <taxon>Bacteria</taxon>
        <taxon>Pseudomonadati</taxon>
        <taxon>Pseudomonadota</taxon>
        <taxon>Gammaproteobacteria</taxon>
        <taxon>Pseudomonadales</taxon>
        <taxon>Pseudomonadaceae</taxon>
        <taxon>Pseudomonas</taxon>
    </lineage>
</organism>
<evidence type="ECO:0000313" key="5">
    <source>
        <dbReference type="Proteomes" id="UP000349468"/>
    </source>
</evidence>
<dbReference type="EMBL" id="CABVIK010000008">
    <property type="protein sequence ID" value="VVP01279.1"/>
    <property type="molecule type" value="Genomic_DNA"/>
</dbReference>
<dbReference type="CDD" id="cd01646">
    <property type="entry name" value="RT_Bac_retron_I"/>
    <property type="match status" value="1"/>
</dbReference>
<dbReference type="RefSeq" id="WP_191650620.1">
    <property type="nucleotide sequence ID" value="NZ_CABVIK010000008.1"/>
</dbReference>
<name>A0A5E7KIT0_PSEFL</name>
<accession>A0A5E7KIT0</accession>
<dbReference type="InterPro" id="IPR051083">
    <property type="entry name" value="GrpII_Intron_Splice-Mob/Def"/>
</dbReference>
<feature type="domain" description="Reverse transcriptase" evidence="3">
    <location>
        <begin position="1"/>
        <end position="299"/>
    </location>
</feature>
<evidence type="ECO:0000313" key="4">
    <source>
        <dbReference type="EMBL" id="VVP01279.1"/>
    </source>
</evidence>
<proteinExistence type="inferred from homology"/>
<evidence type="ECO:0000259" key="3">
    <source>
        <dbReference type="PROSITE" id="PS50878"/>
    </source>
</evidence>
<sequence length="565" mass="65580">MDRIKELLGKGFFPVQLPPGFTSKTLAAKYKKIQGKWEAQKQIDTQIEKFSVARSSYYRRVTSIVNPINFFFLVRDIDRYWSKIQLHYRKSKLSLSIPKIDPSLRAIKISKFSDLYEAKITRSTGYRFVLVTDISSYFPTIYTHTVPWALHSKQVAKKTKSKTDDFFGNILDNRCMGLQDRQTIGLPIGPDTSHIIAEIIGVAIDLQLRNSLGRWPAGFRYVDDFYLFFDGRDDAEKALAELTKAVSTYELQINPAKTKIIEVKELVAESWKYNLKKLDVARNRRTQRDDIHNYFEVLFSLEKRFLDESLVKYGLKQISSHIIRSSNWSVFEAYLLKCGYSFPNTLQVVANIITTYHHHEYKLSLDAIERFCNTLISIHAVSDHHSEVSWLLWICKELKLNLKREAVRAVEGMGNSICALILLDMYHSGTVKINLKADFLSQFSNSEALYGSNWLLAYEAGRRCWLKNSDSSFISNNSFFKVLLDNEVGFYDEAIKCNLIFDFKVDEEVDDLEKFFDRDDAIESHFNFDENDEEYFDSNGVAKDDDDDDDDDDSDDYMTEWDDDM</sequence>
<dbReference type="PANTHER" id="PTHR34047:SF8">
    <property type="entry name" value="PROTEIN YKFC"/>
    <property type="match status" value="1"/>
</dbReference>
<feature type="region of interest" description="Disordered" evidence="2">
    <location>
        <begin position="535"/>
        <end position="565"/>
    </location>
</feature>
<evidence type="ECO:0000256" key="2">
    <source>
        <dbReference type="SAM" id="MobiDB-lite"/>
    </source>
</evidence>
<dbReference type="PANTHER" id="PTHR34047">
    <property type="entry name" value="NUCLEAR INTRON MATURASE 1, MITOCHONDRIAL-RELATED"/>
    <property type="match status" value="1"/>
</dbReference>
<dbReference type="AlphaFoldDB" id="A0A5E7KIT0"/>
<gene>
    <name evidence="4" type="ORF">PS870_02828</name>
</gene>
<reference evidence="4 5" key="1">
    <citation type="submission" date="2019-09" db="EMBL/GenBank/DDBJ databases">
        <authorList>
            <person name="Chandra G."/>
            <person name="Truman W A."/>
        </authorList>
    </citation>
    <scope>NUCLEOTIDE SEQUENCE [LARGE SCALE GENOMIC DNA]</scope>
    <source>
        <strain evidence="4">PS870</strain>
    </source>
</reference>
<dbReference type="Proteomes" id="UP000349468">
    <property type="component" value="Unassembled WGS sequence"/>
</dbReference>
<comment type="similarity">
    <text evidence="1">Belongs to the bacterial reverse transcriptase family.</text>
</comment>
<dbReference type="PROSITE" id="PS50878">
    <property type="entry name" value="RT_POL"/>
    <property type="match status" value="1"/>
</dbReference>
<evidence type="ECO:0000256" key="1">
    <source>
        <dbReference type="ARBA" id="ARBA00034120"/>
    </source>
</evidence>
<dbReference type="InterPro" id="IPR000477">
    <property type="entry name" value="RT_dom"/>
</dbReference>